<protein>
    <submittedName>
        <fullName evidence="2">Uncharacterized protein</fullName>
    </submittedName>
</protein>
<feature type="region of interest" description="Disordered" evidence="1">
    <location>
        <begin position="43"/>
        <end position="64"/>
    </location>
</feature>
<organism evidence="2 3">
    <name type="scientific">Paxillus rubicundulus Ve08.2h10</name>
    <dbReference type="NCBI Taxonomy" id="930991"/>
    <lineage>
        <taxon>Eukaryota</taxon>
        <taxon>Fungi</taxon>
        <taxon>Dikarya</taxon>
        <taxon>Basidiomycota</taxon>
        <taxon>Agaricomycotina</taxon>
        <taxon>Agaricomycetes</taxon>
        <taxon>Agaricomycetidae</taxon>
        <taxon>Boletales</taxon>
        <taxon>Paxilineae</taxon>
        <taxon>Paxillaceae</taxon>
        <taxon>Paxillus</taxon>
    </lineage>
</organism>
<feature type="compositionally biased region" description="Basic and acidic residues" evidence="1">
    <location>
        <begin position="47"/>
        <end position="64"/>
    </location>
</feature>
<keyword evidence="3" id="KW-1185">Reference proteome</keyword>
<evidence type="ECO:0000313" key="3">
    <source>
        <dbReference type="Proteomes" id="UP000054538"/>
    </source>
</evidence>
<gene>
    <name evidence="2" type="ORF">PAXRUDRAFT_821617</name>
</gene>
<dbReference type="AlphaFoldDB" id="A0A0D0DXZ6"/>
<name>A0A0D0DXZ6_9AGAM</name>
<dbReference type="Proteomes" id="UP000054538">
    <property type="component" value="Unassembled WGS sequence"/>
</dbReference>
<accession>A0A0D0DXZ6</accession>
<evidence type="ECO:0000256" key="1">
    <source>
        <dbReference type="SAM" id="MobiDB-lite"/>
    </source>
</evidence>
<sequence length="64" mass="7396">MKQLQCIIGITKSIHVPGNCFTPHVKVHGHLVQVNVLSSPARLKVPRSTDRWGKRQDRRKDRDR</sequence>
<reference evidence="3" key="2">
    <citation type="submission" date="2015-01" db="EMBL/GenBank/DDBJ databases">
        <title>Evolutionary Origins and Diversification of the Mycorrhizal Mutualists.</title>
        <authorList>
            <consortium name="DOE Joint Genome Institute"/>
            <consortium name="Mycorrhizal Genomics Consortium"/>
            <person name="Kohler A."/>
            <person name="Kuo A."/>
            <person name="Nagy L.G."/>
            <person name="Floudas D."/>
            <person name="Copeland A."/>
            <person name="Barry K.W."/>
            <person name="Cichocki N."/>
            <person name="Veneault-Fourrey C."/>
            <person name="LaButti K."/>
            <person name="Lindquist E.A."/>
            <person name="Lipzen A."/>
            <person name="Lundell T."/>
            <person name="Morin E."/>
            <person name="Murat C."/>
            <person name="Riley R."/>
            <person name="Ohm R."/>
            <person name="Sun H."/>
            <person name="Tunlid A."/>
            <person name="Henrissat B."/>
            <person name="Grigoriev I.V."/>
            <person name="Hibbett D.S."/>
            <person name="Martin F."/>
        </authorList>
    </citation>
    <scope>NUCLEOTIDE SEQUENCE [LARGE SCALE GENOMIC DNA]</scope>
    <source>
        <strain evidence="3">Ve08.2h10</strain>
    </source>
</reference>
<dbReference type="EMBL" id="KN824832">
    <property type="protein sequence ID" value="KIL00524.1"/>
    <property type="molecule type" value="Genomic_DNA"/>
</dbReference>
<reference evidence="2 3" key="1">
    <citation type="submission" date="2014-04" db="EMBL/GenBank/DDBJ databases">
        <authorList>
            <consortium name="DOE Joint Genome Institute"/>
            <person name="Kuo A."/>
            <person name="Kohler A."/>
            <person name="Jargeat P."/>
            <person name="Nagy L.G."/>
            <person name="Floudas D."/>
            <person name="Copeland A."/>
            <person name="Barry K.W."/>
            <person name="Cichocki N."/>
            <person name="Veneault-Fourrey C."/>
            <person name="LaButti K."/>
            <person name="Lindquist E.A."/>
            <person name="Lipzen A."/>
            <person name="Lundell T."/>
            <person name="Morin E."/>
            <person name="Murat C."/>
            <person name="Sun H."/>
            <person name="Tunlid A."/>
            <person name="Henrissat B."/>
            <person name="Grigoriev I.V."/>
            <person name="Hibbett D.S."/>
            <person name="Martin F."/>
            <person name="Nordberg H.P."/>
            <person name="Cantor M.N."/>
            <person name="Hua S.X."/>
        </authorList>
    </citation>
    <scope>NUCLEOTIDE SEQUENCE [LARGE SCALE GENOMIC DNA]</scope>
    <source>
        <strain evidence="2 3">Ve08.2h10</strain>
    </source>
</reference>
<dbReference type="HOGENOM" id="CLU_2868300_0_0_1"/>
<proteinExistence type="predicted"/>
<dbReference type="InParanoid" id="A0A0D0DXZ6"/>
<evidence type="ECO:0000313" key="2">
    <source>
        <dbReference type="EMBL" id="KIL00524.1"/>
    </source>
</evidence>